<dbReference type="InterPro" id="IPR025354">
    <property type="entry name" value="DUF4258"/>
</dbReference>
<dbReference type="Pfam" id="PF14076">
    <property type="entry name" value="DUF4258"/>
    <property type="match status" value="1"/>
</dbReference>
<reference evidence="1 2" key="1">
    <citation type="journal article" date="2011" name="Int. J. Syst. Evol. Microbiol.">
        <title>Hymenobacter yonginensis sp. nov., isolated from a mesotrophic artificial lake.</title>
        <authorList>
            <person name="Joung Y."/>
            <person name="Cho S.H."/>
            <person name="Kim H."/>
            <person name="Kim S.B."/>
            <person name="Joh K."/>
        </authorList>
    </citation>
    <scope>NUCLEOTIDE SEQUENCE [LARGE SCALE GENOMIC DNA]</scope>
    <source>
        <strain evidence="1 2">KCTC 22745</strain>
    </source>
</reference>
<protein>
    <submittedName>
        <fullName evidence="1">DUF4258 domain-containing protein</fullName>
    </submittedName>
</protein>
<keyword evidence="2" id="KW-1185">Reference proteome</keyword>
<gene>
    <name evidence="1" type="ORF">O9Z63_02125</name>
</gene>
<dbReference type="EMBL" id="CP115396">
    <property type="protein sequence ID" value="WBO85047.1"/>
    <property type="molecule type" value="Genomic_DNA"/>
</dbReference>
<dbReference type="Proteomes" id="UP001211872">
    <property type="component" value="Chromosome"/>
</dbReference>
<evidence type="ECO:0000313" key="2">
    <source>
        <dbReference type="Proteomes" id="UP001211872"/>
    </source>
</evidence>
<sequence>MNCTALELTSHVVQRMFSRRLDMQLVEKAVQNGLLIRRYEDDTPYPSVLLLYMEAGQPLHVVVAQNPATGICVLITAYVPDPLLWDETFTRKL</sequence>
<accession>A0ABY7PPY0</accession>
<organism evidence="1 2">
    <name type="scientific">Hymenobacter yonginensis</name>
    <dbReference type="NCBI Taxonomy" id="748197"/>
    <lineage>
        <taxon>Bacteria</taxon>
        <taxon>Pseudomonadati</taxon>
        <taxon>Bacteroidota</taxon>
        <taxon>Cytophagia</taxon>
        <taxon>Cytophagales</taxon>
        <taxon>Hymenobacteraceae</taxon>
        <taxon>Hymenobacter</taxon>
    </lineage>
</organism>
<proteinExistence type="predicted"/>
<dbReference type="RefSeq" id="WP_270127625.1">
    <property type="nucleotide sequence ID" value="NZ_CP115396.1"/>
</dbReference>
<evidence type="ECO:0000313" key="1">
    <source>
        <dbReference type="EMBL" id="WBO85047.1"/>
    </source>
</evidence>
<name>A0ABY7PPY0_9BACT</name>